<keyword evidence="1" id="KW-0812">Transmembrane</keyword>
<evidence type="ECO:0000313" key="2">
    <source>
        <dbReference type="EMBL" id="MBK9717112.1"/>
    </source>
</evidence>
<evidence type="ECO:0000256" key="1">
    <source>
        <dbReference type="SAM" id="Phobius"/>
    </source>
</evidence>
<dbReference type="AlphaFoldDB" id="A0A9D7S8J6"/>
<keyword evidence="1" id="KW-0472">Membrane</keyword>
<gene>
    <name evidence="2" type="ORF">IPO85_06300</name>
</gene>
<sequence length="596" mass="66480">MTYTRLIAHTTRLLRFFRLMLISIYNLKDGVIHSIQFKQRRYATSFALASVFLLIQSGLNPLTAGIVFDGTLGINAPPATIGGYQMTPFPLDDRPLFNLEIDVIAPSVCPKTIDFSIAGDHRRIGNGWATWSHGYAGDIYFINDQTITIALPTKTNAFYCYVEPNNFAVYTVEALANDGTSSGLINVDGAGGATGFAFYTLGNCNLTSITITVDAGANGFGLGEFGINLDTDNGALSCKNVNISLDQNCEAFITPQMLLTGPYNCYEAFDVSLSHYGKLIPNPIDSHYLGDQIIATVLDRISGNSCWSYLKIEDKLAPEIICRDEIVSCLQFEHQINPAVSEDCSRYTVQLLDEIVEKIECDELYIKEVIRKWVSTDAQGNVSDTCSQSILVRRPDIDAVVYPEQNIILYCQEIIREDENGNPHPYVTGIPTLEGDSIWPSVNFVCNLYVDYTDQDLGEIACTHKIMRTWRVREWWCNQELIRTFQQFIQIKDVEGPIITHAPYDFHATTSHKSCYADIELPPVDAYDACHKVLRTDVEYPGGILVNKNGGRVLLPVGVDTIVYRIYDNCYNVTIDTLLVTVKDETEPVAICEDAQ</sequence>
<accession>A0A9D7S8J6</accession>
<feature type="transmembrane region" description="Helical" evidence="1">
    <location>
        <begin position="46"/>
        <end position="68"/>
    </location>
</feature>
<dbReference type="EMBL" id="JADKFW010000004">
    <property type="protein sequence ID" value="MBK9717112.1"/>
    <property type="molecule type" value="Genomic_DNA"/>
</dbReference>
<evidence type="ECO:0000313" key="3">
    <source>
        <dbReference type="Proteomes" id="UP000808349"/>
    </source>
</evidence>
<protein>
    <submittedName>
        <fullName evidence="2">Uncharacterized protein</fullName>
    </submittedName>
</protein>
<keyword evidence="1" id="KW-1133">Transmembrane helix</keyword>
<proteinExistence type="predicted"/>
<comment type="caution">
    <text evidence="2">The sequence shown here is derived from an EMBL/GenBank/DDBJ whole genome shotgun (WGS) entry which is preliminary data.</text>
</comment>
<name>A0A9D7S8J6_9BACT</name>
<organism evidence="2 3">
    <name type="scientific">Candidatus Defluviibacterium haderslevense</name>
    <dbReference type="NCBI Taxonomy" id="2981993"/>
    <lineage>
        <taxon>Bacteria</taxon>
        <taxon>Pseudomonadati</taxon>
        <taxon>Bacteroidota</taxon>
        <taxon>Saprospiria</taxon>
        <taxon>Saprospirales</taxon>
        <taxon>Saprospiraceae</taxon>
        <taxon>Candidatus Defluviibacterium</taxon>
    </lineage>
</organism>
<dbReference type="Proteomes" id="UP000808349">
    <property type="component" value="Unassembled WGS sequence"/>
</dbReference>
<reference evidence="2 3" key="1">
    <citation type="submission" date="2020-10" db="EMBL/GenBank/DDBJ databases">
        <title>Connecting structure to function with the recovery of over 1000 high-quality activated sludge metagenome-assembled genomes encoding full-length rRNA genes using long-read sequencing.</title>
        <authorList>
            <person name="Singleton C.M."/>
            <person name="Petriglieri F."/>
            <person name="Kristensen J.M."/>
            <person name="Kirkegaard R.H."/>
            <person name="Michaelsen T.Y."/>
            <person name="Andersen M.H."/>
            <person name="Karst S.M."/>
            <person name="Dueholm M.S."/>
            <person name="Nielsen P.H."/>
            <person name="Albertsen M."/>
        </authorList>
    </citation>
    <scope>NUCLEOTIDE SEQUENCE [LARGE SCALE GENOMIC DNA]</scope>
    <source>
        <strain evidence="2">Ribe_18-Q3-R11-54_BAT3C.373</strain>
    </source>
</reference>